<dbReference type="InterPro" id="IPR000524">
    <property type="entry name" value="Tscrpt_reg_HTH_GntR"/>
</dbReference>
<comment type="caution">
    <text evidence="9">The sequence shown here is derived from an EMBL/GenBank/DDBJ whole genome shotgun (WGS) entry which is preliminary data.</text>
</comment>
<evidence type="ECO:0000256" key="7">
    <source>
        <dbReference type="ARBA" id="ARBA00023163"/>
    </source>
</evidence>
<keyword evidence="7" id="KW-0804">Transcription</keyword>
<protein>
    <submittedName>
        <fullName evidence="9">GntR family transcriptional regulator</fullName>
    </submittedName>
</protein>
<dbReference type="SUPFAM" id="SSF53383">
    <property type="entry name" value="PLP-dependent transferases"/>
    <property type="match status" value="1"/>
</dbReference>
<keyword evidence="6" id="KW-0238">DNA-binding</keyword>
<dbReference type="Gene3D" id="1.10.10.10">
    <property type="entry name" value="Winged helix-like DNA-binding domain superfamily/Winged helix DNA-binding domain"/>
    <property type="match status" value="1"/>
</dbReference>
<dbReference type="PATRIC" id="fig|136160.3.peg.4352"/>
<comment type="similarity">
    <text evidence="2">In the C-terminal section; belongs to the class-I pyridoxal-phosphate-dependent aminotransferase family.</text>
</comment>
<dbReference type="Pfam" id="PF00155">
    <property type="entry name" value="Aminotran_1_2"/>
    <property type="match status" value="1"/>
</dbReference>
<reference evidence="9" key="1">
    <citation type="submission" date="2015-08" db="EMBL/GenBank/DDBJ databases">
        <title>Complete DNA Sequence of Pseudomonas syringae pv. actinidiae, the Causal Agent of Kiwifruit Canker Disease.</title>
        <authorList>
            <person name="Rikkerink E.H.A."/>
            <person name="Fineran P.C."/>
        </authorList>
    </citation>
    <scope>NUCLEOTIDE SEQUENCE</scope>
    <source>
        <strain evidence="9">DSM 13666</strain>
    </source>
</reference>
<dbReference type="CDD" id="cd00609">
    <property type="entry name" value="AAT_like"/>
    <property type="match status" value="1"/>
</dbReference>
<keyword evidence="3" id="KW-0808">Transferase</keyword>
<feature type="domain" description="HTH gntR-type" evidence="8">
    <location>
        <begin position="14"/>
        <end position="82"/>
    </location>
</feature>
<dbReference type="InterPro" id="IPR015424">
    <property type="entry name" value="PyrdxlP-dep_Trfase"/>
</dbReference>
<dbReference type="AlphaFoldDB" id="A0A0M0KD16"/>
<evidence type="ECO:0000259" key="8">
    <source>
        <dbReference type="PROSITE" id="PS50949"/>
    </source>
</evidence>
<dbReference type="SUPFAM" id="SSF46785">
    <property type="entry name" value="Winged helix' DNA-binding domain"/>
    <property type="match status" value="1"/>
</dbReference>
<dbReference type="GeneID" id="87596148"/>
<keyword evidence="3" id="KW-0032">Aminotransferase</keyword>
<proteinExistence type="inferred from homology"/>
<evidence type="ECO:0000256" key="4">
    <source>
        <dbReference type="ARBA" id="ARBA00022898"/>
    </source>
</evidence>
<organism evidence="9">
    <name type="scientific">Halalkalibacterium halodurans</name>
    <name type="common">Bacillus halodurans</name>
    <dbReference type="NCBI Taxonomy" id="86665"/>
    <lineage>
        <taxon>Bacteria</taxon>
        <taxon>Bacillati</taxon>
        <taxon>Bacillota</taxon>
        <taxon>Bacilli</taxon>
        <taxon>Bacillales</taxon>
        <taxon>Bacillaceae</taxon>
        <taxon>Halalkalibacterium (ex Joshi et al. 2022)</taxon>
    </lineage>
</organism>
<sequence>MIQITPFLDSKRKTPLYVQLYQYIKEGIESGQLKSDTFLPSIRELALHLRVSKNTVEGAYQQLIAEGYVESIPRVGLKILELEATFLCDKGGKQLQNVTMGEIQREHKSIEYDFVYGEIDTAHLPLKVWKRHVQEVLKGASEELLMYGDPFGDWHLRQELSHYLLQSRGVSCRPEQIVITAGTQHAVSLLCQLLSLHGSTVAFEDPGYNGVRSVFINQGCRIAPIPIEADGLSLSRLHESHANIVYVTPSHQLPCGMILPVHKRSLLLEWAYEHEGYIVEDDYDSEFRYQGQPIPALKALDQNEKVIYLGTFSKSFLPSIRVSYMVLPGELVPLYQQKLANYNQAASPLIQRALYTFMKDGDFQRHIRRMKKVYQSKHHTLLKSVKTYLGDRVTVIGEKSGLHVLLNVHGREDHELIEKAMACGVKVYSTKTFWYNPKNQCSSFIMLGFGKLSEEAIKKGIRRLQQAWF</sequence>
<evidence type="ECO:0000256" key="1">
    <source>
        <dbReference type="ARBA" id="ARBA00001933"/>
    </source>
</evidence>
<evidence type="ECO:0000313" key="9">
    <source>
        <dbReference type="EMBL" id="KOO36735.1"/>
    </source>
</evidence>
<accession>A0A0M0KD16</accession>
<dbReference type="SMART" id="SM00345">
    <property type="entry name" value="HTH_GNTR"/>
    <property type="match status" value="1"/>
</dbReference>
<dbReference type="GO" id="GO:0008483">
    <property type="term" value="F:transaminase activity"/>
    <property type="evidence" value="ECO:0007669"/>
    <property type="project" value="UniProtKB-KW"/>
</dbReference>
<evidence type="ECO:0000256" key="2">
    <source>
        <dbReference type="ARBA" id="ARBA00005384"/>
    </source>
</evidence>
<dbReference type="InterPro" id="IPR004839">
    <property type="entry name" value="Aminotransferase_I/II_large"/>
</dbReference>
<dbReference type="InterPro" id="IPR051446">
    <property type="entry name" value="HTH_trans_reg/aminotransferase"/>
</dbReference>
<keyword evidence="5" id="KW-0805">Transcription regulation</keyword>
<dbReference type="RefSeq" id="WP_053432266.1">
    <property type="nucleotide sequence ID" value="NZ_CP040441.1"/>
</dbReference>
<dbReference type="PROSITE" id="PS50949">
    <property type="entry name" value="HTH_GNTR"/>
    <property type="match status" value="1"/>
</dbReference>
<dbReference type="GO" id="GO:0003677">
    <property type="term" value="F:DNA binding"/>
    <property type="evidence" value="ECO:0007669"/>
    <property type="project" value="UniProtKB-KW"/>
</dbReference>
<dbReference type="GO" id="GO:0003700">
    <property type="term" value="F:DNA-binding transcription factor activity"/>
    <property type="evidence" value="ECO:0007669"/>
    <property type="project" value="InterPro"/>
</dbReference>
<keyword evidence="4" id="KW-0663">Pyridoxal phosphate</keyword>
<dbReference type="PANTHER" id="PTHR46577:SF1">
    <property type="entry name" value="HTH-TYPE TRANSCRIPTIONAL REGULATORY PROTEIN GABR"/>
    <property type="match status" value="1"/>
</dbReference>
<dbReference type="InterPro" id="IPR036390">
    <property type="entry name" value="WH_DNA-bd_sf"/>
</dbReference>
<dbReference type="CDD" id="cd07377">
    <property type="entry name" value="WHTH_GntR"/>
    <property type="match status" value="1"/>
</dbReference>
<gene>
    <name evidence="9" type="ORF">AMD02_17005</name>
</gene>
<dbReference type="Pfam" id="PF00392">
    <property type="entry name" value="GntR"/>
    <property type="match status" value="1"/>
</dbReference>
<evidence type="ECO:0000256" key="5">
    <source>
        <dbReference type="ARBA" id="ARBA00023015"/>
    </source>
</evidence>
<name>A0A0M0KD16_ALKHA</name>
<evidence type="ECO:0000256" key="3">
    <source>
        <dbReference type="ARBA" id="ARBA00022576"/>
    </source>
</evidence>
<dbReference type="InterPro" id="IPR036388">
    <property type="entry name" value="WH-like_DNA-bd_sf"/>
</dbReference>
<dbReference type="InterPro" id="IPR015421">
    <property type="entry name" value="PyrdxlP-dep_Trfase_major"/>
</dbReference>
<dbReference type="Gene3D" id="3.40.640.10">
    <property type="entry name" value="Type I PLP-dependent aspartate aminotransferase-like (Major domain)"/>
    <property type="match status" value="1"/>
</dbReference>
<evidence type="ECO:0000256" key="6">
    <source>
        <dbReference type="ARBA" id="ARBA00023125"/>
    </source>
</evidence>
<dbReference type="PANTHER" id="PTHR46577">
    <property type="entry name" value="HTH-TYPE TRANSCRIPTIONAL REGULATORY PROTEIN GABR"/>
    <property type="match status" value="1"/>
</dbReference>
<comment type="cofactor">
    <cofactor evidence="1">
        <name>pyridoxal 5'-phosphate</name>
        <dbReference type="ChEBI" id="CHEBI:597326"/>
    </cofactor>
</comment>
<dbReference type="GO" id="GO:0030170">
    <property type="term" value="F:pyridoxal phosphate binding"/>
    <property type="evidence" value="ECO:0007669"/>
    <property type="project" value="InterPro"/>
</dbReference>
<dbReference type="EMBL" id="LILD01000004">
    <property type="protein sequence ID" value="KOO36735.1"/>
    <property type="molecule type" value="Genomic_DNA"/>
</dbReference>